<dbReference type="PANTHER" id="PTHR48111">
    <property type="entry name" value="REGULATOR OF RPOS"/>
    <property type="match status" value="1"/>
</dbReference>
<keyword evidence="7" id="KW-1185">Reference proteome</keyword>
<keyword evidence="1" id="KW-0902">Two-component regulatory system</keyword>
<accession>H8Z6C3</accession>
<dbReference type="PROSITE" id="PS50110">
    <property type="entry name" value="RESPONSE_REGULATORY"/>
    <property type="match status" value="1"/>
</dbReference>
<dbReference type="Pfam" id="PF04397">
    <property type="entry name" value="LytTR"/>
    <property type="match status" value="1"/>
</dbReference>
<evidence type="ECO:0000256" key="1">
    <source>
        <dbReference type="ARBA" id="ARBA00023012"/>
    </source>
</evidence>
<dbReference type="SMART" id="SM00850">
    <property type="entry name" value="LytTR"/>
    <property type="match status" value="1"/>
</dbReference>
<reference evidence="6 7" key="2">
    <citation type="submission" date="2011-11" db="EMBL/GenBank/DDBJ databases">
        <authorList>
            <consortium name="US DOE Joint Genome Institute"/>
            <person name="Lucas S."/>
            <person name="Han J."/>
            <person name="Lapidus A."/>
            <person name="Cheng J.-F."/>
            <person name="Goodwin L."/>
            <person name="Pitluck S."/>
            <person name="Peters L."/>
            <person name="Ovchinnikova G."/>
            <person name="Zhang X."/>
            <person name="Detter J.C."/>
            <person name="Han C."/>
            <person name="Tapia R."/>
            <person name="Land M."/>
            <person name="Hauser L."/>
            <person name="Kyrpides N."/>
            <person name="Ivanova N."/>
            <person name="Pagani I."/>
            <person name="Vogl K."/>
            <person name="Liu Z."/>
            <person name="Overmann J."/>
            <person name="Frigaard N.-U."/>
            <person name="Bryant D."/>
            <person name="Woyke T."/>
        </authorList>
    </citation>
    <scope>NUCLEOTIDE SEQUENCE [LARGE SCALE GENOMIC DNA]</scope>
    <source>
        <strain evidence="6 7">970</strain>
    </source>
</reference>
<sequence length="244" mass="27613">MKILLVDDEAHARERLRRLIAEFNGDYQIVAEADNGADAVRRCSEASADLVLLDIRMPGMDGLSVAEHLAQLSPPPAVILITAYPEYALEAFEHQVANYLVKPVRAERLREALERLHVVTRPQQQMADEDAPAWPRRHLSAQYRGGVQRVAIEDILFLQAEQKYVTVYHGGGKMLLDESLKTLEEEFPERFLRIHRSILVCARRLIGLEKSPQGGILAVLDGSDQRLPVSRRHLPSVRRFLRAS</sequence>
<evidence type="ECO:0000259" key="4">
    <source>
        <dbReference type="PROSITE" id="PS50110"/>
    </source>
</evidence>
<dbReference type="Gene3D" id="3.40.50.2300">
    <property type="match status" value="1"/>
</dbReference>
<dbReference type="SUPFAM" id="SSF52172">
    <property type="entry name" value="CheY-like"/>
    <property type="match status" value="1"/>
</dbReference>
<dbReference type="Gene3D" id="2.40.50.1020">
    <property type="entry name" value="LytTr DNA-binding domain"/>
    <property type="match status" value="1"/>
</dbReference>
<proteinExistence type="predicted"/>
<dbReference type="PROSITE" id="PS50930">
    <property type="entry name" value="HTH_LYTTR"/>
    <property type="match status" value="1"/>
</dbReference>
<evidence type="ECO:0000313" key="6">
    <source>
        <dbReference type="EMBL" id="EIC20707.1"/>
    </source>
</evidence>
<dbReference type="STRING" id="631362.Thi970DRAFT_04362"/>
<organism evidence="6 7">
    <name type="scientific">Thiorhodovibrio frisius</name>
    <dbReference type="NCBI Taxonomy" id="631362"/>
    <lineage>
        <taxon>Bacteria</taxon>
        <taxon>Pseudomonadati</taxon>
        <taxon>Pseudomonadota</taxon>
        <taxon>Gammaproteobacteria</taxon>
        <taxon>Chromatiales</taxon>
        <taxon>Chromatiaceae</taxon>
        <taxon>Thiorhodovibrio</taxon>
    </lineage>
</organism>
<dbReference type="AlphaFoldDB" id="H8Z6C3"/>
<protein>
    <submittedName>
        <fullName evidence="6">Response regulator of the LytR/AlgR family</fullName>
    </submittedName>
</protein>
<keyword evidence="2" id="KW-0238">DNA-binding</keyword>
<dbReference type="eggNOG" id="COG3279">
    <property type="taxonomic scope" value="Bacteria"/>
</dbReference>
<dbReference type="GO" id="GO:0032993">
    <property type="term" value="C:protein-DNA complex"/>
    <property type="evidence" value="ECO:0007669"/>
    <property type="project" value="TreeGrafter"/>
</dbReference>
<reference evidence="7" key="1">
    <citation type="submission" date="2011-06" db="EMBL/GenBank/DDBJ databases">
        <authorList>
            <consortium name="US DOE Joint Genome Institute (JGI-PGF)"/>
            <person name="Lucas S."/>
            <person name="Han J."/>
            <person name="Lapidus A."/>
            <person name="Cheng J.-F."/>
            <person name="Goodwin L."/>
            <person name="Pitluck S."/>
            <person name="Peters L."/>
            <person name="Land M.L."/>
            <person name="Hauser L."/>
            <person name="Vogl K."/>
            <person name="Liu Z."/>
            <person name="Overmann J."/>
            <person name="Frigaard N.-U."/>
            <person name="Bryant D.A."/>
            <person name="Woyke T.J."/>
        </authorList>
    </citation>
    <scope>NUCLEOTIDE SEQUENCE [LARGE SCALE GENOMIC DNA]</scope>
    <source>
        <strain evidence="7">970</strain>
    </source>
</reference>
<keyword evidence="3" id="KW-0597">Phosphoprotein</keyword>
<evidence type="ECO:0000313" key="7">
    <source>
        <dbReference type="Proteomes" id="UP000002964"/>
    </source>
</evidence>
<dbReference type="InterPro" id="IPR011006">
    <property type="entry name" value="CheY-like_superfamily"/>
</dbReference>
<evidence type="ECO:0000259" key="5">
    <source>
        <dbReference type="PROSITE" id="PS50930"/>
    </source>
</evidence>
<dbReference type="GO" id="GO:0000156">
    <property type="term" value="F:phosphorelay response regulator activity"/>
    <property type="evidence" value="ECO:0007669"/>
    <property type="project" value="TreeGrafter"/>
</dbReference>
<dbReference type="GO" id="GO:0005829">
    <property type="term" value="C:cytosol"/>
    <property type="evidence" value="ECO:0007669"/>
    <property type="project" value="TreeGrafter"/>
</dbReference>
<dbReference type="PANTHER" id="PTHR48111:SF3">
    <property type="entry name" value="TRANSCRIPTIONAL REGULATORY PROTEIN BTSR"/>
    <property type="match status" value="1"/>
</dbReference>
<dbReference type="EMBL" id="JH603170">
    <property type="protein sequence ID" value="EIC20707.1"/>
    <property type="molecule type" value="Genomic_DNA"/>
</dbReference>
<dbReference type="Proteomes" id="UP000002964">
    <property type="component" value="Unassembled WGS sequence"/>
</dbReference>
<gene>
    <name evidence="6" type="ORF">Thi970DRAFT_04362</name>
</gene>
<dbReference type="InterPro" id="IPR039420">
    <property type="entry name" value="WalR-like"/>
</dbReference>
<dbReference type="InterPro" id="IPR007492">
    <property type="entry name" value="LytTR_DNA-bd_dom"/>
</dbReference>
<name>H8Z6C3_9GAMM</name>
<feature type="modified residue" description="4-aspartylphosphate" evidence="3">
    <location>
        <position position="54"/>
    </location>
</feature>
<dbReference type="Pfam" id="PF00072">
    <property type="entry name" value="Response_reg"/>
    <property type="match status" value="1"/>
</dbReference>
<evidence type="ECO:0000256" key="3">
    <source>
        <dbReference type="PROSITE-ProRule" id="PRU00169"/>
    </source>
</evidence>
<evidence type="ECO:0000256" key="2">
    <source>
        <dbReference type="ARBA" id="ARBA00023125"/>
    </source>
</evidence>
<dbReference type="HOGENOM" id="CLU_000445_14_1_6"/>
<dbReference type="InterPro" id="IPR001789">
    <property type="entry name" value="Sig_transdc_resp-reg_receiver"/>
</dbReference>
<feature type="domain" description="HTH LytTR-type" evidence="5">
    <location>
        <begin position="139"/>
        <end position="243"/>
    </location>
</feature>
<dbReference type="OrthoDB" id="236568at2"/>
<feature type="domain" description="Response regulatory" evidence="4">
    <location>
        <begin position="2"/>
        <end position="117"/>
    </location>
</feature>
<dbReference type="GO" id="GO:0006355">
    <property type="term" value="P:regulation of DNA-templated transcription"/>
    <property type="evidence" value="ECO:0007669"/>
    <property type="project" value="TreeGrafter"/>
</dbReference>
<dbReference type="SMART" id="SM00448">
    <property type="entry name" value="REC"/>
    <property type="match status" value="1"/>
</dbReference>
<dbReference type="RefSeq" id="WP_009151110.1">
    <property type="nucleotide sequence ID" value="NZ_CP121471.1"/>
</dbReference>
<dbReference type="GO" id="GO:0000976">
    <property type="term" value="F:transcription cis-regulatory region binding"/>
    <property type="evidence" value="ECO:0007669"/>
    <property type="project" value="TreeGrafter"/>
</dbReference>